<protein>
    <recommendedName>
        <fullName evidence="14">Phospholipid transfer protein</fullName>
    </recommendedName>
</protein>
<accession>A0A4U1F2Q0</accession>
<evidence type="ECO:0000313" key="12">
    <source>
        <dbReference type="EMBL" id="TKC43569.1"/>
    </source>
</evidence>
<evidence type="ECO:0000259" key="11">
    <source>
        <dbReference type="SMART" id="SM00329"/>
    </source>
</evidence>
<dbReference type="SMART" id="SM00328">
    <property type="entry name" value="BPI1"/>
    <property type="match status" value="1"/>
</dbReference>
<evidence type="ECO:0000256" key="9">
    <source>
        <dbReference type="SAM" id="SignalP"/>
    </source>
</evidence>
<feature type="region of interest" description="Disordered" evidence="8">
    <location>
        <begin position="466"/>
        <end position="488"/>
    </location>
</feature>
<comment type="subcellular location">
    <subcellularLocation>
        <location evidence="1">Secreted</location>
    </subcellularLocation>
</comment>
<dbReference type="GO" id="GO:0120017">
    <property type="term" value="F:ceramide transfer activity"/>
    <property type="evidence" value="ECO:0007669"/>
    <property type="project" value="TreeGrafter"/>
</dbReference>
<keyword evidence="3" id="KW-0964">Secreted</keyword>
<keyword evidence="5 7" id="KW-1015">Disulfide bond</keyword>
<comment type="caution">
    <text evidence="12">The sequence shown here is derived from an EMBL/GenBank/DDBJ whole genome shotgun (WGS) entry which is preliminary data.</text>
</comment>
<proteinExistence type="inferred from homology"/>
<dbReference type="GO" id="GO:0034375">
    <property type="term" value="P:high-density lipoprotein particle remodeling"/>
    <property type="evidence" value="ECO:0007669"/>
    <property type="project" value="TreeGrafter"/>
</dbReference>
<dbReference type="PANTHER" id="PTHR10504:SF16">
    <property type="entry name" value="PHOSPHOLIPID TRANSFER PROTEIN"/>
    <property type="match status" value="1"/>
</dbReference>
<dbReference type="Gene3D" id="3.15.10.10">
    <property type="entry name" value="Bactericidal permeability-increasing protein, domain 1"/>
    <property type="match status" value="1"/>
</dbReference>
<gene>
    <name evidence="12" type="ORF">EI555_011924</name>
</gene>
<feature type="domain" description="Lipid-binding serum glycoprotein C-terminal" evidence="11">
    <location>
        <begin position="232"/>
        <end position="452"/>
    </location>
</feature>
<keyword evidence="6" id="KW-0325">Glycoprotein</keyword>
<evidence type="ECO:0000256" key="7">
    <source>
        <dbReference type="PIRSR" id="PIRSR002417-50"/>
    </source>
</evidence>
<sequence>MALFGALFLALLAGAQAELPGCKIRITSKALELVKQEGLRFLEQELETITIPDLRGREGHFYYNISEVKVMELQLTSSELHFQPEQELMLQINNGSLGLRFRRQLLYWFFYDGGYINASAEGVSIHTTLQLSRDPTGRIKVSNVSCQASVSRMHAAFGGTFKKVYEFLSMFITSGMRFLLNQQICPVLYHAGTVLLNSLLDTVPGELVRGAFFPLAEGNWSLRNRAVEPQLPEEERMVYVAFSEFFFDSAMESYFQAGALKLSLVGAKVPHDLDMLLRATYFGNIVLLSPAVIDSPLKLELRVTAPPRCTIKPSGTTISVTASVTIALVPPDQPEVKLSSMTMRWGCEGSGRRTADTLWGRNTTLPTFLHRMPVSVPRWHSRGRFRIYSNQSALESLALIPLQAPLKTMLQIGVMPMLNERTWRGVQIPLPEGIDFVREVVTNHAGFLTIGADLHFAKGLREVIEKNRPANTGDPRAPSAPPPSMTAV</sequence>
<evidence type="ECO:0000256" key="1">
    <source>
        <dbReference type="ARBA" id="ARBA00004613"/>
    </source>
</evidence>
<dbReference type="Proteomes" id="UP000308365">
    <property type="component" value="Unassembled WGS sequence"/>
</dbReference>
<dbReference type="InterPro" id="IPR001124">
    <property type="entry name" value="Lipid-bd_serum_glycop_C"/>
</dbReference>
<feature type="compositionally biased region" description="Pro residues" evidence="8">
    <location>
        <begin position="478"/>
        <end position="488"/>
    </location>
</feature>
<dbReference type="Gene3D" id="3.15.20.10">
    <property type="entry name" value="Bactericidal permeability-increasing protein, domain 2"/>
    <property type="match status" value="1"/>
</dbReference>
<evidence type="ECO:0000256" key="5">
    <source>
        <dbReference type="ARBA" id="ARBA00023157"/>
    </source>
</evidence>
<dbReference type="GO" id="GO:0035627">
    <property type="term" value="P:ceramide transport"/>
    <property type="evidence" value="ECO:0007669"/>
    <property type="project" value="TreeGrafter"/>
</dbReference>
<dbReference type="SMART" id="SM00329">
    <property type="entry name" value="BPI2"/>
    <property type="match status" value="1"/>
</dbReference>
<dbReference type="FunFam" id="3.15.10.10:FF:000001">
    <property type="entry name" value="phospholipid transfer protein-like"/>
    <property type="match status" value="1"/>
</dbReference>
<dbReference type="InterPro" id="IPR017943">
    <property type="entry name" value="Bactericidal_perm-incr_a/b_dom"/>
</dbReference>
<feature type="disulfide bond" evidence="7">
    <location>
        <begin position="146"/>
        <end position="185"/>
    </location>
</feature>
<dbReference type="PROSITE" id="PS00400">
    <property type="entry name" value="LBP_BPI_CETP"/>
    <property type="match status" value="1"/>
</dbReference>
<dbReference type="GO" id="GO:0005615">
    <property type="term" value="C:extracellular space"/>
    <property type="evidence" value="ECO:0007669"/>
    <property type="project" value="InterPro"/>
</dbReference>
<dbReference type="GO" id="GO:1904121">
    <property type="term" value="F:phosphatidylethanolamine transfer activity"/>
    <property type="evidence" value="ECO:0007669"/>
    <property type="project" value="TreeGrafter"/>
</dbReference>
<evidence type="ECO:0000256" key="2">
    <source>
        <dbReference type="ARBA" id="ARBA00007292"/>
    </source>
</evidence>
<dbReference type="Pfam" id="PF02886">
    <property type="entry name" value="LBP_BPI_CETP_C"/>
    <property type="match status" value="1"/>
</dbReference>
<dbReference type="PIRSF" id="PIRSF002417">
    <property type="entry name" value="Lipid_binding_protein"/>
    <property type="match status" value="1"/>
</dbReference>
<evidence type="ECO:0000256" key="8">
    <source>
        <dbReference type="SAM" id="MobiDB-lite"/>
    </source>
</evidence>
<evidence type="ECO:0000256" key="3">
    <source>
        <dbReference type="ARBA" id="ARBA00022525"/>
    </source>
</evidence>
<dbReference type="InterPro" id="IPR017954">
    <property type="entry name" value="Lipid-bd_serum_glycop_CS"/>
</dbReference>
<feature type="domain" description="Lipid-binding serum glycoprotein N-terminal" evidence="10">
    <location>
        <begin position="25"/>
        <end position="250"/>
    </location>
</feature>
<evidence type="ECO:0000256" key="4">
    <source>
        <dbReference type="ARBA" id="ARBA00022729"/>
    </source>
</evidence>
<dbReference type="InterPro" id="IPR030675">
    <property type="entry name" value="BPI/LBP"/>
</dbReference>
<dbReference type="CDD" id="cd00025">
    <property type="entry name" value="BPI1"/>
    <property type="match status" value="1"/>
</dbReference>
<dbReference type="SUPFAM" id="SSF55394">
    <property type="entry name" value="Bactericidal permeability-increasing protein, BPI"/>
    <property type="match status" value="2"/>
</dbReference>
<evidence type="ECO:0008006" key="14">
    <source>
        <dbReference type="Google" id="ProtNLM"/>
    </source>
</evidence>
<evidence type="ECO:0000313" key="13">
    <source>
        <dbReference type="Proteomes" id="UP000308365"/>
    </source>
</evidence>
<evidence type="ECO:0000256" key="6">
    <source>
        <dbReference type="ARBA" id="ARBA00023180"/>
    </source>
</evidence>
<name>A0A4U1F2Q0_MONMO</name>
<dbReference type="PANTHER" id="PTHR10504">
    <property type="entry name" value="BACTERICIDAL PERMEABILITY-INCREASING BPI PROTEIN-RELATED"/>
    <property type="match status" value="1"/>
</dbReference>
<dbReference type="EMBL" id="RWIC01000455">
    <property type="protein sequence ID" value="TKC43569.1"/>
    <property type="molecule type" value="Genomic_DNA"/>
</dbReference>
<dbReference type="AlphaFoldDB" id="A0A4U1F2Q0"/>
<feature type="chain" id="PRO_5020842222" description="Phospholipid transfer protein" evidence="9">
    <location>
        <begin position="18"/>
        <end position="488"/>
    </location>
</feature>
<comment type="similarity">
    <text evidence="2">Belongs to the BPI/LBP/Plunc superfamily. BPI/LBP family.</text>
</comment>
<keyword evidence="4 9" id="KW-0732">Signal</keyword>
<dbReference type="InterPro" id="IPR032942">
    <property type="entry name" value="BPI/LBP/Plunc"/>
</dbReference>
<evidence type="ECO:0000259" key="10">
    <source>
        <dbReference type="SMART" id="SM00328"/>
    </source>
</evidence>
<dbReference type="FunFam" id="3.15.20.10:FF:000001">
    <property type="entry name" value="Phospholipid transfer protein"/>
    <property type="match status" value="1"/>
</dbReference>
<dbReference type="GO" id="GO:1990050">
    <property type="term" value="F:phosphatidic acid transfer activity"/>
    <property type="evidence" value="ECO:0007669"/>
    <property type="project" value="TreeGrafter"/>
</dbReference>
<feature type="signal peptide" evidence="9">
    <location>
        <begin position="1"/>
        <end position="17"/>
    </location>
</feature>
<dbReference type="GO" id="GO:0008289">
    <property type="term" value="F:lipid binding"/>
    <property type="evidence" value="ECO:0007669"/>
    <property type="project" value="InterPro"/>
</dbReference>
<organism evidence="12 13">
    <name type="scientific">Monodon monoceros</name>
    <name type="common">Narwhal</name>
    <name type="synonym">Ceratodon monodon</name>
    <dbReference type="NCBI Taxonomy" id="40151"/>
    <lineage>
        <taxon>Eukaryota</taxon>
        <taxon>Metazoa</taxon>
        <taxon>Chordata</taxon>
        <taxon>Craniata</taxon>
        <taxon>Vertebrata</taxon>
        <taxon>Euteleostomi</taxon>
        <taxon>Mammalia</taxon>
        <taxon>Eutheria</taxon>
        <taxon>Laurasiatheria</taxon>
        <taxon>Artiodactyla</taxon>
        <taxon>Whippomorpha</taxon>
        <taxon>Cetacea</taxon>
        <taxon>Odontoceti</taxon>
        <taxon>Monodontidae</taxon>
        <taxon>Monodon</taxon>
    </lineage>
</organism>
<reference evidence="13" key="1">
    <citation type="journal article" date="2019" name="IScience">
        <title>Narwhal Genome Reveals Long-Term Low Genetic Diversity despite Current Large Abundance Size.</title>
        <authorList>
            <person name="Westbury M.V."/>
            <person name="Petersen B."/>
            <person name="Garde E."/>
            <person name="Heide-Jorgensen M.P."/>
            <person name="Lorenzen E.D."/>
        </authorList>
    </citation>
    <scope>NUCLEOTIDE SEQUENCE [LARGE SCALE GENOMIC DNA]</scope>
</reference>
<dbReference type="Pfam" id="PF01273">
    <property type="entry name" value="LBP_BPI_CETP"/>
    <property type="match status" value="1"/>
</dbReference>
<dbReference type="InterPro" id="IPR017942">
    <property type="entry name" value="Lipid-bd_serum_glycop_N"/>
</dbReference>